<evidence type="ECO:0000313" key="3">
    <source>
        <dbReference type="Proteomes" id="UP000076738"/>
    </source>
</evidence>
<organism evidence="2 3">
    <name type="scientific">Calocera viscosa (strain TUFC12733)</name>
    <dbReference type="NCBI Taxonomy" id="1330018"/>
    <lineage>
        <taxon>Eukaryota</taxon>
        <taxon>Fungi</taxon>
        <taxon>Dikarya</taxon>
        <taxon>Basidiomycota</taxon>
        <taxon>Agaricomycotina</taxon>
        <taxon>Dacrymycetes</taxon>
        <taxon>Dacrymycetales</taxon>
        <taxon>Dacrymycetaceae</taxon>
        <taxon>Calocera</taxon>
    </lineage>
</organism>
<feature type="region of interest" description="Disordered" evidence="1">
    <location>
        <begin position="321"/>
        <end position="442"/>
    </location>
</feature>
<feature type="compositionally biased region" description="Pro residues" evidence="1">
    <location>
        <begin position="15"/>
        <end position="25"/>
    </location>
</feature>
<feature type="region of interest" description="Disordered" evidence="1">
    <location>
        <begin position="1"/>
        <end position="85"/>
    </location>
</feature>
<evidence type="ECO:0000313" key="2">
    <source>
        <dbReference type="EMBL" id="KZP01367.1"/>
    </source>
</evidence>
<protein>
    <submittedName>
        <fullName evidence="2">Uncharacterized protein</fullName>
    </submittedName>
</protein>
<proteinExistence type="predicted"/>
<evidence type="ECO:0000256" key="1">
    <source>
        <dbReference type="SAM" id="MobiDB-lite"/>
    </source>
</evidence>
<feature type="compositionally biased region" description="Basic and acidic residues" evidence="1">
    <location>
        <begin position="362"/>
        <end position="371"/>
    </location>
</feature>
<reference evidence="2 3" key="1">
    <citation type="journal article" date="2016" name="Mol. Biol. Evol.">
        <title>Comparative Genomics of Early-Diverging Mushroom-Forming Fungi Provides Insights into the Origins of Lignocellulose Decay Capabilities.</title>
        <authorList>
            <person name="Nagy L.G."/>
            <person name="Riley R."/>
            <person name="Tritt A."/>
            <person name="Adam C."/>
            <person name="Daum C."/>
            <person name="Floudas D."/>
            <person name="Sun H."/>
            <person name="Yadav J.S."/>
            <person name="Pangilinan J."/>
            <person name="Larsson K.H."/>
            <person name="Matsuura K."/>
            <person name="Barry K."/>
            <person name="Labutti K."/>
            <person name="Kuo R."/>
            <person name="Ohm R.A."/>
            <person name="Bhattacharya S.S."/>
            <person name="Shirouzu T."/>
            <person name="Yoshinaga Y."/>
            <person name="Martin F.M."/>
            <person name="Grigoriev I.V."/>
            <person name="Hibbett D.S."/>
        </authorList>
    </citation>
    <scope>NUCLEOTIDE SEQUENCE [LARGE SCALE GENOMIC DNA]</scope>
    <source>
        <strain evidence="2 3">TUFC12733</strain>
    </source>
</reference>
<dbReference type="EMBL" id="KV417267">
    <property type="protein sequence ID" value="KZP01367.1"/>
    <property type="molecule type" value="Genomic_DNA"/>
</dbReference>
<dbReference type="AlphaFoldDB" id="A0A167RX15"/>
<dbReference type="Proteomes" id="UP000076738">
    <property type="component" value="Unassembled WGS sequence"/>
</dbReference>
<keyword evidence="3" id="KW-1185">Reference proteome</keyword>
<accession>A0A167RX15</accession>
<name>A0A167RX15_CALVF</name>
<gene>
    <name evidence="2" type="ORF">CALVIDRAFT_524426</name>
</gene>
<sequence>MLRRSSRASQGGSPSSPPPNAPGPPQATGSPQPAIGSPRSGAPRGYPLQGIRVPSPTPSQMPRPLGHNTPSITYEPGPERCPRRLPPAGRPIVALNDPPVPPCWCRTAGGRQVYGRKYVCLQGPNTGRDMYVCRVRSEWFRLRAKADRWVAEHNQLWRADPTKNPAYTEGLQRWGPGWMDWSVCHRDPAKRAPGCDFMIWWNDWVSLVRRFAVQRVAEQLRSKGLDLLRSPGSAGRGQNNSPAVMRMLNAAPDADPGTVWRSNDPWDNSPVCSSRIGCPAHSDPSTLPPAQSGDLNLANVDVTTIPQAEIDQVALNAVDGWNPAAAGQPGPSSQRPPSPTSMSVYGYLGPVEDEDSDGPGSESDHNGDHARSPTRYSFEPLAYGQRNDDDGEGLFGSQASSRAASDITEAPFPRGSPPTTTESHSAYYRTPTGPSDLRTTARGPLPVYDTVDATILAPIELLWFDEMVHSYWFERRVPPGYDDEDQEENAAEDG</sequence>